<organism evidence="1 2">
    <name type="scientific">Haliscomenobacter hydrossis (strain ATCC 27775 / DSM 1100 / LMG 10767 / O)</name>
    <dbReference type="NCBI Taxonomy" id="760192"/>
    <lineage>
        <taxon>Bacteria</taxon>
        <taxon>Pseudomonadati</taxon>
        <taxon>Bacteroidota</taxon>
        <taxon>Saprospiria</taxon>
        <taxon>Saprospirales</taxon>
        <taxon>Haliscomenobacteraceae</taxon>
        <taxon>Haliscomenobacter</taxon>
    </lineage>
</organism>
<evidence type="ECO:0000313" key="2">
    <source>
        <dbReference type="Proteomes" id="UP000008461"/>
    </source>
</evidence>
<sequence length="99" mass="11288">MFRDNRANMNHKGTKVAMGLMLLLVLLVSCGEKPPLRLTTIQRDQVDTLYLRAINKGGLAAEMDSLCQAKREIEIKILIDSMLQVRRAEEQALRDKYSK</sequence>
<dbReference type="PROSITE" id="PS51257">
    <property type="entry name" value="PROKAR_LIPOPROTEIN"/>
    <property type="match status" value="1"/>
</dbReference>
<dbReference type="STRING" id="760192.Halhy_2556"/>
<accession>F4KYM3</accession>
<dbReference type="KEGG" id="hhy:Halhy_2556"/>
<reference key="2">
    <citation type="submission" date="2011-04" db="EMBL/GenBank/DDBJ databases">
        <title>Complete sequence of chromosome of Haliscomenobacter hydrossis DSM 1100.</title>
        <authorList>
            <consortium name="US DOE Joint Genome Institute (JGI-PGF)"/>
            <person name="Lucas S."/>
            <person name="Han J."/>
            <person name="Lapidus A."/>
            <person name="Bruce D."/>
            <person name="Goodwin L."/>
            <person name="Pitluck S."/>
            <person name="Peters L."/>
            <person name="Kyrpides N."/>
            <person name="Mavromatis K."/>
            <person name="Ivanova N."/>
            <person name="Ovchinnikova G."/>
            <person name="Pagani I."/>
            <person name="Daligault H."/>
            <person name="Detter J.C."/>
            <person name="Han C."/>
            <person name="Land M."/>
            <person name="Hauser L."/>
            <person name="Markowitz V."/>
            <person name="Cheng J.-F."/>
            <person name="Hugenholtz P."/>
            <person name="Woyke T."/>
            <person name="Wu D."/>
            <person name="Verbarg S."/>
            <person name="Frueling A."/>
            <person name="Brambilla E."/>
            <person name="Klenk H.-P."/>
            <person name="Eisen J.A."/>
        </authorList>
    </citation>
    <scope>NUCLEOTIDE SEQUENCE</scope>
    <source>
        <strain>DSM 1100</strain>
    </source>
</reference>
<dbReference type="EMBL" id="CP002691">
    <property type="protein sequence ID" value="AEE50429.1"/>
    <property type="molecule type" value="Genomic_DNA"/>
</dbReference>
<proteinExistence type="predicted"/>
<keyword evidence="2" id="KW-1185">Reference proteome</keyword>
<name>F4KYM3_HALH1</name>
<gene>
    <name evidence="1" type="ordered locus">Halhy_2556</name>
</gene>
<evidence type="ECO:0000313" key="1">
    <source>
        <dbReference type="EMBL" id="AEE50429.1"/>
    </source>
</evidence>
<dbReference type="AlphaFoldDB" id="F4KYM3"/>
<protein>
    <recommendedName>
        <fullName evidence="3">Lipoprotein</fullName>
    </recommendedName>
</protein>
<dbReference type="Proteomes" id="UP000008461">
    <property type="component" value="Chromosome"/>
</dbReference>
<dbReference type="HOGENOM" id="CLU_2316382_0_0_10"/>
<reference evidence="1 2" key="1">
    <citation type="journal article" date="2011" name="Stand. Genomic Sci.">
        <title>Complete genome sequence of Haliscomenobacter hydrossis type strain (O).</title>
        <authorList>
            <consortium name="US DOE Joint Genome Institute (JGI-PGF)"/>
            <person name="Daligault H."/>
            <person name="Lapidus A."/>
            <person name="Zeytun A."/>
            <person name="Nolan M."/>
            <person name="Lucas S."/>
            <person name="Del Rio T.G."/>
            <person name="Tice H."/>
            <person name="Cheng J.F."/>
            <person name="Tapia R."/>
            <person name="Han C."/>
            <person name="Goodwin L."/>
            <person name="Pitluck S."/>
            <person name="Liolios K."/>
            <person name="Pagani I."/>
            <person name="Ivanova N."/>
            <person name="Huntemann M."/>
            <person name="Mavromatis K."/>
            <person name="Mikhailova N."/>
            <person name="Pati A."/>
            <person name="Chen A."/>
            <person name="Palaniappan K."/>
            <person name="Land M."/>
            <person name="Hauser L."/>
            <person name="Brambilla E.M."/>
            <person name="Rohde M."/>
            <person name="Verbarg S."/>
            <person name="Goker M."/>
            <person name="Bristow J."/>
            <person name="Eisen J.A."/>
            <person name="Markowitz V."/>
            <person name="Hugenholtz P."/>
            <person name="Kyrpides N.C."/>
            <person name="Klenk H.P."/>
            <person name="Woyke T."/>
        </authorList>
    </citation>
    <scope>NUCLEOTIDE SEQUENCE [LARGE SCALE GENOMIC DNA]</scope>
    <source>
        <strain evidence="2">ATCC 27775 / DSM 1100 / LMG 10767 / O</strain>
    </source>
</reference>
<evidence type="ECO:0008006" key="3">
    <source>
        <dbReference type="Google" id="ProtNLM"/>
    </source>
</evidence>